<dbReference type="EMBL" id="SLXP01000004">
    <property type="protein sequence ID" value="TCP41870.1"/>
    <property type="molecule type" value="Genomic_DNA"/>
</dbReference>
<dbReference type="Proteomes" id="UP000294835">
    <property type="component" value="Unassembled WGS sequence"/>
</dbReference>
<dbReference type="AlphaFoldDB" id="A0A4R2Q082"/>
<reference evidence="1 2" key="1">
    <citation type="submission" date="2019-03" db="EMBL/GenBank/DDBJ databases">
        <title>Genomic Encyclopedia of Type Strains, Phase IV (KMG-IV): sequencing the most valuable type-strain genomes for metagenomic binning, comparative biology and taxonomic classification.</title>
        <authorList>
            <person name="Goeker M."/>
        </authorList>
    </citation>
    <scope>NUCLEOTIDE SEQUENCE [LARGE SCALE GENOMIC DNA]</scope>
    <source>
        <strain evidence="1 2">DSM 18063</strain>
    </source>
</reference>
<gene>
    <name evidence="1" type="ORF">EV662_104214</name>
</gene>
<evidence type="ECO:0008006" key="3">
    <source>
        <dbReference type="Google" id="ProtNLM"/>
    </source>
</evidence>
<organism evidence="1 2">
    <name type="scientific">Rhodovulum marinum</name>
    <dbReference type="NCBI Taxonomy" id="320662"/>
    <lineage>
        <taxon>Bacteria</taxon>
        <taxon>Pseudomonadati</taxon>
        <taxon>Pseudomonadota</taxon>
        <taxon>Alphaproteobacteria</taxon>
        <taxon>Rhodobacterales</taxon>
        <taxon>Paracoccaceae</taxon>
        <taxon>Rhodovulum</taxon>
    </lineage>
</organism>
<protein>
    <recommendedName>
        <fullName evidence="3">Phage baseplate protein</fullName>
    </recommendedName>
</protein>
<keyword evidence="2" id="KW-1185">Reference proteome</keyword>
<sequence>MGGGLSAEAMLAAWEAGARRGSLDRALTLLWAGGQGEGAADLALVERDRRLLHLRRATFGPVLDCVATCPGCGASVEVTLDAAALADALGSAAPMTVAIGGREIALRPLTSRDIAATEGVAPEALPGFLRARLAPGAEPLDGTDAGVLEAEIEAQAAAAEARCRMACPDCGAAWRESFDIAAHLWAEVEAAALRLLSEVADLARAYGWSEAEVLALSPARRAVYLALAREAT</sequence>
<comment type="caution">
    <text evidence="1">The sequence shown here is derived from an EMBL/GenBank/DDBJ whole genome shotgun (WGS) entry which is preliminary data.</text>
</comment>
<name>A0A4R2Q082_9RHOB</name>
<accession>A0A4R2Q082</accession>
<evidence type="ECO:0000313" key="1">
    <source>
        <dbReference type="EMBL" id="TCP41870.1"/>
    </source>
</evidence>
<evidence type="ECO:0000313" key="2">
    <source>
        <dbReference type="Proteomes" id="UP000294835"/>
    </source>
</evidence>
<proteinExistence type="predicted"/>